<protein>
    <recommendedName>
        <fullName evidence="9">protein adenylyltransferase</fullName>
        <ecNumber evidence="9">2.7.7.108</ecNumber>
    </recommendedName>
</protein>
<evidence type="ECO:0000256" key="3">
    <source>
        <dbReference type="ARBA" id="ARBA00022679"/>
    </source>
</evidence>
<comment type="catalytic activity">
    <reaction evidence="12">
        <text>L-tyrosyl-[protein] + ATP = O-(5'-adenylyl)-L-tyrosyl-[protein] + diphosphate</text>
        <dbReference type="Rhea" id="RHEA:54288"/>
        <dbReference type="Rhea" id="RHEA-COMP:10136"/>
        <dbReference type="Rhea" id="RHEA-COMP:13846"/>
        <dbReference type="ChEBI" id="CHEBI:30616"/>
        <dbReference type="ChEBI" id="CHEBI:33019"/>
        <dbReference type="ChEBI" id="CHEBI:46858"/>
        <dbReference type="ChEBI" id="CHEBI:83624"/>
        <dbReference type="EC" id="2.7.7.108"/>
    </reaction>
</comment>
<reference evidence="14" key="1">
    <citation type="journal article" date="2015" name="MBio">
        <title>Genome-resolved metagenomic analysis reveals roles for candidate phyla and other microbial community members in biogeochemical transformations in oil reservoirs.</title>
        <authorList>
            <person name="Hu P."/>
            <person name="Tom L."/>
            <person name="Singh A."/>
            <person name="Thomas B.C."/>
            <person name="Baker B.J."/>
            <person name="Piceno Y.M."/>
            <person name="Andersen G.L."/>
            <person name="Banfield J.F."/>
        </authorList>
    </citation>
    <scope>NUCLEOTIDE SEQUENCE [LARGE SCALE GENOMIC DNA]</scope>
    <source>
        <strain evidence="14">62_101</strain>
        <strain evidence="15">63_41</strain>
    </source>
</reference>
<keyword evidence="5" id="KW-0479">Metal-binding</keyword>
<dbReference type="InterPro" id="IPR002934">
    <property type="entry name" value="Polymerase_NTP_transf_dom"/>
</dbReference>
<evidence type="ECO:0000256" key="2">
    <source>
        <dbReference type="ARBA" id="ARBA00022649"/>
    </source>
</evidence>
<dbReference type="GO" id="GO:0046872">
    <property type="term" value="F:metal ion binding"/>
    <property type="evidence" value="ECO:0007669"/>
    <property type="project" value="UniProtKB-KW"/>
</dbReference>
<dbReference type="PANTHER" id="PTHR33571:SF19">
    <property type="entry name" value="PROTEIN ADENYLYLTRANSFERASE MJ0128-RELATED"/>
    <property type="match status" value="1"/>
</dbReference>
<comment type="catalytic activity">
    <reaction evidence="11">
        <text>O-(5'-adenylyl)-L-tyrosyl-[protein] + ATP = O-[5'-(adenylyl-(5'-&gt;3')-adenylyl)]-L-tyrosyl-[protein] + diphosphate</text>
        <dbReference type="Rhea" id="RHEA:66528"/>
        <dbReference type="Rhea" id="RHEA-COMP:13846"/>
        <dbReference type="Rhea" id="RHEA-COMP:17046"/>
        <dbReference type="ChEBI" id="CHEBI:30616"/>
        <dbReference type="ChEBI" id="CHEBI:33019"/>
        <dbReference type="ChEBI" id="CHEBI:83624"/>
        <dbReference type="ChEBI" id="CHEBI:167160"/>
    </reaction>
</comment>
<sequence length="105" mass="11770">MDTITREAGGECARVIGILRGKKAYLEETYHVGSIGIFGSCRRGEEHEGSDVDILVEFSEVPGIFGFLRLERYLSELLGKKVDLVEKSALKPRIGRRILNEVIYV</sequence>
<dbReference type="AlphaFoldDB" id="A0A117LQ96"/>
<keyword evidence="7" id="KW-0067">ATP-binding</keyword>
<name>A0A117LQ96_9EURY</name>
<keyword evidence="2" id="KW-1277">Toxin-antitoxin system</keyword>
<evidence type="ECO:0000256" key="5">
    <source>
        <dbReference type="ARBA" id="ARBA00022723"/>
    </source>
</evidence>
<accession>A0A117LQ96</accession>
<evidence type="ECO:0000256" key="8">
    <source>
        <dbReference type="ARBA" id="ARBA00022842"/>
    </source>
</evidence>
<evidence type="ECO:0000313" key="17">
    <source>
        <dbReference type="Proteomes" id="UP000054598"/>
    </source>
</evidence>
<keyword evidence="4" id="KW-0548">Nucleotidyltransferase</keyword>
<dbReference type="PANTHER" id="PTHR33571">
    <property type="entry name" value="SSL8005 PROTEIN"/>
    <property type="match status" value="1"/>
</dbReference>
<reference evidence="16 17" key="2">
    <citation type="journal article" date="2015" name="MBio">
        <title>Genome-Resolved Metagenomic Analysis Reveals Roles for Candidate Phyla and Other Microbial Community Members in Biogeochemical Transformations in Oil Reservoirs.</title>
        <authorList>
            <person name="Hu P."/>
            <person name="Tom L."/>
            <person name="Singh A."/>
            <person name="Thomas B.C."/>
            <person name="Baker B.J."/>
            <person name="Piceno Y.M."/>
            <person name="Andersen G.L."/>
            <person name="Banfield J.F."/>
        </authorList>
    </citation>
    <scope>NUCLEOTIDE SEQUENCE [LARGE SCALE GENOMIC DNA]</scope>
</reference>
<feature type="domain" description="Polymerase nucleotidyl transferase" evidence="13">
    <location>
        <begin position="25"/>
        <end position="105"/>
    </location>
</feature>
<comment type="similarity">
    <text evidence="10">Belongs to the MntA antitoxin family.</text>
</comment>
<dbReference type="GO" id="GO:0070733">
    <property type="term" value="F:AMPylase activity"/>
    <property type="evidence" value="ECO:0007669"/>
    <property type="project" value="UniProtKB-EC"/>
</dbReference>
<evidence type="ECO:0000256" key="11">
    <source>
        <dbReference type="ARBA" id="ARBA00047518"/>
    </source>
</evidence>
<proteinExistence type="inferred from homology"/>
<dbReference type="CDD" id="cd05403">
    <property type="entry name" value="NT_KNTase_like"/>
    <property type="match status" value="1"/>
</dbReference>
<evidence type="ECO:0000313" key="16">
    <source>
        <dbReference type="Proteomes" id="UP000054323"/>
    </source>
</evidence>
<keyword evidence="8" id="KW-0460">Magnesium</keyword>
<evidence type="ECO:0000256" key="9">
    <source>
        <dbReference type="ARBA" id="ARBA00034531"/>
    </source>
</evidence>
<keyword evidence="3" id="KW-0808">Transferase</keyword>
<keyword evidence="6" id="KW-0547">Nucleotide-binding</keyword>
<dbReference type="GO" id="GO:0005524">
    <property type="term" value="F:ATP binding"/>
    <property type="evidence" value="ECO:0007669"/>
    <property type="project" value="UniProtKB-KW"/>
</dbReference>
<dbReference type="Proteomes" id="UP000054598">
    <property type="component" value="Unassembled WGS sequence"/>
</dbReference>
<dbReference type="EMBL" id="LGGD01000145">
    <property type="protein sequence ID" value="KUK61297.1"/>
    <property type="molecule type" value="Genomic_DNA"/>
</dbReference>
<dbReference type="Proteomes" id="UP000054323">
    <property type="component" value="Unassembled WGS sequence"/>
</dbReference>
<dbReference type="EMBL" id="LGHE01000296">
    <property type="protein sequence ID" value="KUK98873.1"/>
    <property type="molecule type" value="Genomic_DNA"/>
</dbReference>
<evidence type="ECO:0000256" key="1">
    <source>
        <dbReference type="ARBA" id="ARBA00001946"/>
    </source>
</evidence>
<comment type="caution">
    <text evidence="14">The sequence shown here is derived from an EMBL/GenBank/DDBJ whole genome shotgun (WGS) entry which is preliminary data.</text>
</comment>
<dbReference type="EC" id="2.7.7.108" evidence="9"/>
<evidence type="ECO:0000259" key="13">
    <source>
        <dbReference type="Pfam" id="PF01909"/>
    </source>
</evidence>
<dbReference type="InterPro" id="IPR052038">
    <property type="entry name" value="Type-VII_TA_antitoxin"/>
</dbReference>
<evidence type="ECO:0000256" key="12">
    <source>
        <dbReference type="ARBA" id="ARBA00048696"/>
    </source>
</evidence>
<organism evidence="14 16">
    <name type="scientific">Methanoculleus marisnigri</name>
    <dbReference type="NCBI Taxonomy" id="2198"/>
    <lineage>
        <taxon>Archaea</taxon>
        <taxon>Methanobacteriati</taxon>
        <taxon>Methanobacteriota</taxon>
        <taxon>Stenosarchaea group</taxon>
        <taxon>Methanomicrobia</taxon>
        <taxon>Methanomicrobiales</taxon>
        <taxon>Methanomicrobiaceae</taxon>
        <taxon>Methanoculleus</taxon>
    </lineage>
</organism>
<dbReference type="InterPro" id="IPR043519">
    <property type="entry name" value="NT_sf"/>
</dbReference>
<evidence type="ECO:0000313" key="15">
    <source>
        <dbReference type="EMBL" id="KUK98873.1"/>
    </source>
</evidence>
<evidence type="ECO:0000256" key="10">
    <source>
        <dbReference type="ARBA" id="ARBA00038276"/>
    </source>
</evidence>
<evidence type="ECO:0000256" key="4">
    <source>
        <dbReference type="ARBA" id="ARBA00022695"/>
    </source>
</evidence>
<dbReference type="PATRIC" id="fig|2198.3.peg.2140"/>
<dbReference type="Pfam" id="PF01909">
    <property type="entry name" value="NTP_transf_2"/>
    <property type="match status" value="1"/>
</dbReference>
<evidence type="ECO:0000256" key="6">
    <source>
        <dbReference type="ARBA" id="ARBA00022741"/>
    </source>
</evidence>
<evidence type="ECO:0000313" key="14">
    <source>
        <dbReference type="EMBL" id="KUK61297.1"/>
    </source>
</evidence>
<gene>
    <name evidence="14" type="ORF">XD82_1182</name>
    <name evidence="15" type="ORF">XE10_1954</name>
</gene>
<dbReference type="Gene3D" id="3.30.460.10">
    <property type="entry name" value="Beta Polymerase, domain 2"/>
    <property type="match status" value="1"/>
</dbReference>
<evidence type="ECO:0000256" key="7">
    <source>
        <dbReference type="ARBA" id="ARBA00022840"/>
    </source>
</evidence>
<comment type="cofactor">
    <cofactor evidence="1">
        <name>Mg(2+)</name>
        <dbReference type="ChEBI" id="CHEBI:18420"/>
    </cofactor>
</comment>
<dbReference type="SUPFAM" id="SSF81301">
    <property type="entry name" value="Nucleotidyltransferase"/>
    <property type="match status" value="1"/>
</dbReference>